<evidence type="ECO:0000313" key="2">
    <source>
        <dbReference type="EMBL" id="EXM13940.1"/>
    </source>
</evidence>
<dbReference type="EMBL" id="JH658141">
    <property type="protein sequence ID" value="EXM13504.1"/>
    <property type="molecule type" value="Genomic_DNA"/>
</dbReference>
<dbReference type="HOGENOM" id="CLU_3351155_0_0_1"/>
<evidence type="ECO:0000313" key="1">
    <source>
        <dbReference type="EMBL" id="EXM13504.1"/>
    </source>
</evidence>
<organism evidence="2">
    <name type="scientific">Fusarium oxysporum f. sp. vasinfectum 25433</name>
    <dbReference type="NCBI Taxonomy" id="1089449"/>
    <lineage>
        <taxon>Eukaryota</taxon>
        <taxon>Fungi</taxon>
        <taxon>Dikarya</taxon>
        <taxon>Ascomycota</taxon>
        <taxon>Pezizomycotina</taxon>
        <taxon>Sordariomycetes</taxon>
        <taxon>Hypocreomycetidae</taxon>
        <taxon>Hypocreales</taxon>
        <taxon>Nectriaceae</taxon>
        <taxon>Fusarium</taxon>
        <taxon>Fusarium oxysporum species complex</taxon>
    </lineage>
</organism>
<reference evidence="2" key="2">
    <citation type="submission" date="2012-05" db="EMBL/GenBank/DDBJ databases">
        <title>The Genome Annotation of Fusarium oxysporum Cotton.</title>
        <authorList>
            <consortium name="The Broad Institute Genomics Platform"/>
            <person name="Ma L.-J."/>
            <person name="Corby-Kistler H."/>
            <person name="Broz K."/>
            <person name="Gale L.R."/>
            <person name="Jonkers W."/>
            <person name="O'Donnell K."/>
            <person name="Ploetz R."/>
            <person name="Steinberg C."/>
            <person name="Schwartz D.C."/>
            <person name="VanEtten H."/>
            <person name="Zhou S."/>
            <person name="Young S.K."/>
            <person name="Zeng Q."/>
            <person name="Gargeya S."/>
            <person name="Fitzgerald M."/>
            <person name="Abouelleil A."/>
            <person name="Alvarado L."/>
            <person name="Chapman S.B."/>
            <person name="Gainer-Dewar J."/>
            <person name="Goldberg J."/>
            <person name="Griggs A."/>
            <person name="Gujja S."/>
            <person name="Hansen M."/>
            <person name="Howarth C."/>
            <person name="Imamovic A."/>
            <person name="Ireland A."/>
            <person name="Larimer J."/>
            <person name="McCowan C."/>
            <person name="Murphy C."/>
            <person name="Pearson M."/>
            <person name="Poon T.W."/>
            <person name="Priest M."/>
            <person name="Roberts A."/>
            <person name="Saif S."/>
            <person name="Shea T."/>
            <person name="Sykes S."/>
            <person name="Wortman J."/>
            <person name="Nusbaum C."/>
            <person name="Birren B."/>
        </authorList>
    </citation>
    <scope>NUCLEOTIDE SEQUENCE</scope>
    <source>
        <strain evidence="2">25433</strain>
    </source>
</reference>
<proteinExistence type="predicted"/>
<sequence>MNPQPVADLVCFHLESFKPKALGAVGTYILHKARIKQ</sequence>
<dbReference type="AlphaFoldDB" id="X0LZS7"/>
<gene>
    <name evidence="2" type="ORF">FOTG_17618</name>
    <name evidence="1" type="ORF">FOTG_18038</name>
</gene>
<reference evidence="2" key="1">
    <citation type="submission" date="2011-11" db="EMBL/GenBank/DDBJ databases">
        <title>The Genome Sequence of Fusarium oxysporum Cotton.</title>
        <authorList>
            <consortium name="The Broad Institute Genome Sequencing Platform"/>
            <person name="Ma L.-J."/>
            <person name="Gale L.R."/>
            <person name="Schwartz D.C."/>
            <person name="Zhou S."/>
            <person name="Corby-Kistler H."/>
            <person name="Young S.K."/>
            <person name="Zeng Q."/>
            <person name="Gargeya S."/>
            <person name="Fitzgerald M."/>
            <person name="Haas B."/>
            <person name="Abouelleil A."/>
            <person name="Alvarado L."/>
            <person name="Arachchi H.M."/>
            <person name="Berlin A."/>
            <person name="Brown A."/>
            <person name="Chapman S.B."/>
            <person name="Chen Z."/>
            <person name="Dunbar C."/>
            <person name="Freedman E."/>
            <person name="Gearin G."/>
            <person name="Goldberg J."/>
            <person name="Griggs A."/>
            <person name="Gujja S."/>
            <person name="Heiman D."/>
            <person name="Howarth C."/>
            <person name="Larson L."/>
            <person name="Lui A."/>
            <person name="MacDonald P.J.P."/>
            <person name="Montmayeur A."/>
            <person name="Murphy C."/>
            <person name="Neiman D."/>
            <person name="Pearson M."/>
            <person name="Priest M."/>
            <person name="Roberts A."/>
            <person name="Saif S."/>
            <person name="Shea T."/>
            <person name="Shenoy N."/>
            <person name="Sisk P."/>
            <person name="Stolte C."/>
            <person name="Sykes S."/>
            <person name="Wortman J."/>
            <person name="Nusbaum C."/>
            <person name="Birren B."/>
        </authorList>
    </citation>
    <scope>NUCLEOTIDE SEQUENCE [LARGE SCALE GENOMIC DNA]</scope>
    <source>
        <strain evidence="2">25433</strain>
    </source>
</reference>
<dbReference type="Proteomes" id="UP000030701">
    <property type="component" value="Unassembled WGS sequence"/>
</dbReference>
<name>X0LZS7_FUSOX</name>
<protein>
    <submittedName>
        <fullName evidence="2">Uncharacterized protein</fullName>
    </submittedName>
</protein>
<accession>X0LZS7</accession>
<dbReference type="EMBL" id="JH658097">
    <property type="protein sequence ID" value="EXM13940.1"/>
    <property type="molecule type" value="Genomic_DNA"/>
</dbReference>